<keyword evidence="2" id="KW-0472">Membrane</keyword>
<keyword evidence="4" id="KW-1185">Reference proteome</keyword>
<evidence type="ECO:0000313" key="3">
    <source>
        <dbReference type="EMBL" id="MFD2213991.1"/>
    </source>
</evidence>
<name>A0ABW5BWL6_9BACI</name>
<dbReference type="PROSITE" id="PS50005">
    <property type="entry name" value="TPR"/>
    <property type="match status" value="1"/>
</dbReference>
<dbReference type="Gene3D" id="1.25.40.10">
    <property type="entry name" value="Tetratricopeptide repeat domain"/>
    <property type="match status" value="1"/>
</dbReference>
<evidence type="ECO:0000256" key="2">
    <source>
        <dbReference type="SAM" id="Phobius"/>
    </source>
</evidence>
<protein>
    <submittedName>
        <fullName evidence="3">Tetratricopeptide repeat protein</fullName>
    </submittedName>
</protein>
<dbReference type="Proteomes" id="UP001597318">
    <property type="component" value="Unassembled WGS sequence"/>
</dbReference>
<gene>
    <name evidence="3" type="ORF">ACFSKK_09900</name>
</gene>
<dbReference type="InterPro" id="IPR019734">
    <property type="entry name" value="TPR_rpt"/>
</dbReference>
<comment type="caution">
    <text evidence="3">The sequence shown here is derived from an EMBL/GenBank/DDBJ whole genome shotgun (WGS) entry which is preliminary data.</text>
</comment>
<keyword evidence="2" id="KW-1133">Transmembrane helix</keyword>
<proteinExistence type="predicted"/>
<keyword evidence="1" id="KW-0802">TPR repeat</keyword>
<dbReference type="SUPFAM" id="SSF48452">
    <property type="entry name" value="TPR-like"/>
    <property type="match status" value="1"/>
</dbReference>
<reference evidence="4" key="1">
    <citation type="journal article" date="2019" name="Int. J. Syst. Evol. Microbiol.">
        <title>The Global Catalogue of Microorganisms (GCM) 10K type strain sequencing project: providing services to taxonomists for standard genome sequencing and annotation.</title>
        <authorList>
            <consortium name="The Broad Institute Genomics Platform"/>
            <consortium name="The Broad Institute Genome Sequencing Center for Infectious Disease"/>
            <person name="Wu L."/>
            <person name="Ma J."/>
        </authorList>
    </citation>
    <scope>NUCLEOTIDE SEQUENCE [LARGE SCALE GENOMIC DNA]</scope>
    <source>
        <strain evidence="4">CGMCC 1.15474</strain>
    </source>
</reference>
<evidence type="ECO:0000313" key="4">
    <source>
        <dbReference type="Proteomes" id="UP001597318"/>
    </source>
</evidence>
<feature type="repeat" description="TPR" evidence="1">
    <location>
        <begin position="222"/>
        <end position="255"/>
    </location>
</feature>
<sequence length="307" mass="35541">MENHILFSFVIGLFLLNSICMYTFFRFTKSKVEDSKQGLFIWITWLSLLIPVIGQIFGIALWLMTSKKINEPFINFEGSLLDKIENLQALREVASGDKDVIPLAVIIKSSPSEVQKEYILKMNKLKVNDKARFLNIALENKDHEIVHYAATMFLSLQDQYKAKIDGARKCLNSNELNSYQNLVYFYQEYLDSGLLKDHFKVSIIQEYKRLLEKSILIFPKIIFFQNSLAKIYYELGELEKAYDLFIKMIQNFPSSYDGYIGALGILYEKKQWGEMKSLMHEMNQSVQKECIPPAISQTIKTLEGSLG</sequence>
<organism evidence="3 4">
    <name type="scientific">Metabacillus endolithicus</name>
    <dbReference type="NCBI Taxonomy" id="1535204"/>
    <lineage>
        <taxon>Bacteria</taxon>
        <taxon>Bacillati</taxon>
        <taxon>Bacillota</taxon>
        <taxon>Bacilli</taxon>
        <taxon>Bacillales</taxon>
        <taxon>Bacillaceae</taxon>
        <taxon>Metabacillus</taxon>
    </lineage>
</organism>
<feature type="transmembrane region" description="Helical" evidence="2">
    <location>
        <begin position="39"/>
        <end position="64"/>
    </location>
</feature>
<accession>A0ABW5BWL6</accession>
<keyword evidence="2" id="KW-0812">Transmembrane</keyword>
<dbReference type="InterPro" id="IPR011990">
    <property type="entry name" value="TPR-like_helical_dom_sf"/>
</dbReference>
<dbReference type="RefSeq" id="WP_247344477.1">
    <property type="nucleotide sequence ID" value="NZ_CP095550.1"/>
</dbReference>
<feature type="transmembrane region" description="Helical" evidence="2">
    <location>
        <begin position="6"/>
        <end position="27"/>
    </location>
</feature>
<evidence type="ECO:0000256" key="1">
    <source>
        <dbReference type="PROSITE-ProRule" id="PRU00339"/>
    </source>
</evidence>
<dbReference type="EMBL" id="JBHUIK010000002">
    <property type="protein sequence ID" value="MFD2213991.1"/>
    <property type="molecule type" value="Genomic_DNA"/>
</dbReference>